<dbReference type="InterPro" id="IPR029044">
    <property type="entry name" value="Nucleotide-diphossugar_trans"/>
</dbReference>
<sequence length="202" mass="22457">MGIYLAAGSSRRMGVNKLALPLKHSTIGSLGLESALSSRLDGMIVVVRKEDGLEWIAPALRSNTKKNWWNLVRCGIKNQGQAESLKTGVRKAIQLQTDAIVIMLADQPFVTKEIIEDLIRQYERLDTAFVAARLQGIIQPPVLFSCRVFPSLLSLEGDQGAKSLLDNHQIGKGSFIDFKNECLFLDVDEMQDYENAKKYTSS</sequence>
<dbReference type="GO" id="GO:0016779">
    <property type="term" value="F:nucleotidyltransferase activity"/>
    <property type="evidence" value="ECO:0007669"/>
    <property type="project" value="UniProtKB-KW"/>
</dbReference>
<organism evidence="2 3">
    <name type="scientific">Fictibacillus solisalsi</name>
    <dbReference type="NCBI Taxonomy" id="459525"/>
    <lineage>
        <taxon>Bacteria</taxon>
        <taxon>Bacillati</taxon>
        <taxon>Bacillota</taxon>
        <taxon>Bacilli</taxon>
        <taxon>Bacillales</taxon>
        <taxon>Fictibacillaceae</taxon>
        <taxon>Fictibacillus</taxon>
    </lineage>
</organism>
<gene>
    <name evidence="2" type="ORF">SAMN04488137_1805</name>
</gene>
<dbReference type="PANTHER" id="PTHR43777:SF1">
    <property type="entry name" value="MOLYBDENUM COFACTOR CYTIDYLYLTRANSFERASE"/>
    <property type="match status" value="1"/>
</dbReference>
<dbReference type="AlphaFoldDB" id="A0A1G9VV51"/>
<accession>A0A1G9VV51</accession>
<feature type="domain" description="MobA-like NTP transferase" evidence="1">
    <location>
        <begin position="2"/>
        <end position="168"/>
    </location>
</feature>
<evidence type="ECO:0000259" key="1">
    <source>
        <dbReference type="Pfam" id="PF12804"/>
    </source>
</evidence>
<evidence type="ECO:0000313" key="2">
    <source>
        <dbReference type="EMBL" id="SDM75851.1"/>
    </source>
</evidence>
<dbReference type="Gene3D" id="3.90.550.10">
    <property type="entry name" value="Spore Coat Polysaccharide Biosynthesis Protein SpsA, Chain A"/>
    <property type="match status" value="1"/>
</dbReference>
<keyword evidence="2" id="KW-0548">Nucleotidyltransferase</keyword>
<dbReference type="PANTHER" id="PTHR43777">
    <property type="entry name" value="MOLYBDENUM COFACTOR CYTIDYLYLTRANSFERASE"/>
    <property type="match status" value="1"/>
</dbReference>
<dbReference type="SUPFAM" id="SSF53448">
    <property type="entry name" value="Nucleotide-diphospho-sugar transferases"/>
    <property type="match status" value="1"/>
</dbReference>
<keyword evidence="2" id="KW-0808">Transferase</keyword>
<proteinExistence type="predicted"/>
<name>A0A1G9VV51_9BACL</name>
<dbReference type="InterPro" id="IPR025877">
    <property type="entry name" value="MobA-like_NTP_Trfase"/>
</dbReference>
<reference evidence="3" key="1">
    <citation type="submission" date="2016-10" db="EMBL/GenBank/DDBJ databases">
        <authorList>
            <person name="Varghese N."/>
            <person name="Submissions S."/>
        </authorList>
    </citation>
    <scope>NUCLEOTIDE SEQUENCE [LARGE SCALE GENOMIC DNA]</scope>
    <source>
        <strain evidence="3">CGMCC 1.6854</strain>
    </source>
</reference>
<dbReference type="Proteomes" id="UP000199544">
    <property type="component" value="Unassembled WGS sequence"/>
</dbReference>
<protein>
    <submittedName>
        <fullName evidence="2">Molybdenum cofactor cytidylyltransferase</fullName>
    </submittedName>
</protein>
<keyword evidence="3" id="KW-1185">Reference proteome</keyword>
<dbReference type="STRING" id="459525.SAMN04488137_1805"/>
<dbReference type="Pfam" id="PF12804">
    <property type="entry name" value="NTP_transf_3"/>
    <property type="match status" value="1"/>
</dbReference>
<dbReference type="EMBL" id="FNHW01000001">
    <property type="protein sequence ID" value="SDM75851.1"/>
    <property type="molecule type" value="Genomic_DNA"/>
</dbReference>
<dbReference type="CDD" id="cd04182">
    <property type="entry name" value="GT_2_like_f"/>
    <property type="match status" value="1"/>
</dbReference>
<evidence type="ECO:0000313" key="3">
    <source>
        <dbReference type="Proteomes" id="UP000199544"/>
    </source>
</evidence>